<evidence type="ECO:0000256" key="1">
    <source>
        <dbReference type="ARBA" id="ARBA00023015"/>
    </source>
</evidence>
<name>A0A939RVF8_9MICO</name>
<dbReference type="Pfam" id="PF00392">
    <property type="entry name" value="GntR"/>
    <property type="match status" value="1"/>
</dbReference>
<dbReference type="SMART" id="SM00895">
    <property type="entry name" value="FCD"/>
    <property type="match status" value="1"/>
</dbReference>
<comment type="caution">
    <text evidence="6">The sequence shown here is derived from an EMBL/GenBank/DDBJ whole genome shotgun (WGS) entry which is preliminary data.</text>
</comment>
<gene>
    <name evidence="6" type="ORF">J4H91_01095</name>
</gene>
<dbReference type="GO" id="GO:0003700">
    <property type="term" value="F:DNA-binding transcription factor activity"/>
    <property type="evidence" value="ECO:0007669"/>
    <property type="project" value="InterPro"/>
</dbReference>
<dbReference type="EMBL" id="JAGDYL010000001">
    <property type="protein sequence ID" value="MBO1803917.1"/>
    <property type="molecule type" value="Genomic_DNA"/>
</dbReference>
<dbReference type="InterPro" id="IPR000524">
    <property type="entry name" value="Tscrpt_reg_HTH_GntR"/>
</dbReference>
<feature type="compositionally biased region" description="Low complexity" evidence="4">
    <location>
        <begin position="1"/>
        <end position="10"/>
    </location>
</feature>
<dbReference type="SUPFAM" id="SSF48008">
    <property type="entry name" value="GntR ligand-binding domain-like"/>
    <property type="match status" value="1"/>
</dbReference>
<evidence type="ECO:0000256" key="3">
    <source>
        <dbReference type="ARBA" id="ARBA00023163"/>
    </source>
</evidence>
<sequence length="256" mass="26790">MNALSTPGTGPAPGLGNGGLSAVSRVSPTQQVQNQLLAAINGGEYPPGSKLPSERMLCEAFGVSRVSVREALAGLVATGLIEVRQGQGAFVRARIADKYAGPFGLYIAANRGELAELLSVRGALDGLAAAETTQRLTDEGRASIEACHRAFTEAAESGADPKTLTELDVAFHQAIAAAGGGELLPTLLQQLNSLLVESRHILYAREGQPIRSLADHQGILDAIISGDSATAQQRATEHAWKMRAWVEAFETADQPA</sequence>
<dbReference type="PANTHER" id="PTHR43537">
    <property type="entry name" value="TRANSCRIPTIONAL REGULATOR, GNTR FAMILY"/>
    <property type="match status" value="1"/>
</dbReference>
<evidence type="ECO:0000313" key="6">
    <source>
        <dbReference type="EMBL" id="MBO1803917.1"/>
    </source>
</evidence>
<evidence type="ECO:0000259" key="5">
    <source>
        <dbReference type="PROSITE" id="PS50949"/>
    </source>
</evidence>
<dbReference type="Proteomes" id="UP000664398">
    <property type="component" value="Unassembled WGS sequence"/>
</dbReference>
<keyword evidence="3" id="KW-0804">Transcription</keyword>
<dbReference type="GO" id="GO:0003677">
    <property type="term" value="F:DNA binding"/>
    <property type="evidence" value="ECO:0007669"/>
    <property type="project" value="UniProtKB-KW"/>
</dbReference>
<dbReference type="RefSeq" id="WP_208044396.1">
    <property type="nucleotide sequence ID" value="NZ_JAGDYL010000001.1"/>
</dbReference>
<keyword evidence="1" id="KW-0805">Transcription regulation</keyword>
<dbReference type="CDD" id="cd07377">
    <property type="entry name" value="WHTH_GntR"/>
    <property type="match status" value="1"/>
</dbReference>
<dbReference type="InterPro" id="IPR036388">
    <property type="entry name" value="WH-like_DNA-bd_sf"/>
</dbReference>
<dbReference type="AlphaFoldDB" id="A0A939RVF8"/>
<dbReference type="Gene3D" id="1.10.10.10">
    <property type="entry name" value="Winged helix-like DNA-binding domain superfamily/Winged helix DNA-binding domain"/>
    <property type="match status" value="1"/>
</dbReference>
<dbReference type="InterPro" id="IPR036390">
    <property type="entry name" value="WH_DNA-bd_sf"/>
</dbReference>
<evidence type="ECO:0000256" key="2">
    <source>
        <dbReference type="ARBA" id="ARBA00023125"/>
    </source>
</evidence>
<evidence type="ECO:0000256" key="4">
    <source>
        <dbReference type="SAM" id="MobiDB-lite"/>
    </source>
</evidence>
<accession>A0A939RVF8</accession>
<feature type="domain" description="HTH gntR-type" evidence="5">
    <location>
        <begin position="26"/>
        <end position="94"/>
    </location>
</feature>
<dbReference type="SUPFAM" id="SSF46785">
    <property type="entry name" value="Winged helix' DNA-binding domain"/>
    <property type="match status" value="1"/>
</dbReference>
<keyword evidence="2" id="KW-0238">DNA-binding</keyword>
<dbReference type="SMART" id="SM00345">
    <property type="entry name" value="HTH_GNTR"/>
    <property type="match status" value="1"/>
</dbReference>
<dbReference type="InterPro" id="IPR011711">
    <property type="entry name" value="GntR_C"/>
</dbReference>
<feature type="region of interest" description="Disordered" evidence="4">
    <location>
        <begin position="1"/>
        <end position="21"/>
    </location>
</feature>
<dbReference type="PANTHER" id="PTHR43537:SF5">
    <property type="entry name" value="UXU OPERON TRANSCRIPTIONAL REGULATOR"/>
    <property type="match status" value="1"/>
</dbReference>
<dbReference type="PROSITE" id="PS50949">
    <property type="entry name" value="HTH_GNTR"/>
    <property type="match status" value="1"/>
</dbReference>
<proteinExistence type="predicted"/>
<reference evidence="6" key="1">
    <citation type="submission" date="2021-03" db="EMBL/GenBank/DDBJ databases">
        <title>Leucobacter chromiisoli sp. nov., isolated from chromium-containing soil of chemical plant.</title>
        <authorList>
            <person name="Xu Z."/>
        </authorList>
    </citation>
    <scope>NUCLEOTIDE SEQUENCE</scope>
    <source>
        <strain evidence="6">A2</strain>
    </source>
</reference>
<organism evidence="6 7">
    <name type="scientific">Leucobacter ruminantium</name>
    <dbReference type="NCBI Taxonomy" id="1289170"/>
    <lineage>
        <taxon>Bacteria</taxon>
        <taxon>Bacillati</taxon>
        <taxon>Actinomycetota</taxon>
        <taxon>Actinomycetes</taxon>
        <taxon>Micrococcales</taxon>
        <taxon>Microbacteriaceae</taxon>
        <taxon>Leucobacter</taxon>
    </lineage>
</organism>
<keyword evidence="7" id="KW-1185">Reference proteome</keyword>
<dbReference type="Pfam" id="PF07729">
    <property type="entry name" value="FCD"/>
    <property type="match status" value="1"/>
</dbReference>
<dbReference type="InterPro" id="IPR008920">
    <property type="entry name" value="TF_FadR/GntR_C"/>
</dbReference>
<protein>
    <submittedName>
        <fullName evidence="6">FadR family transcriptional regulator</fullName>
    </submittedName>
</protein>
<dbReference type="PRINTS" id="PR00035">
    <property type="entry name" value="HTHGNTR"/>
</dbReference>
<evidence type="ECO:0000313" key="7">
    <source>
        <dbReference type="Proteomes" id="UP000664398"/>
    </source>
</evidence>
<dbReference type="Gene3D" id="1.20.120.530">
    <property type="entry name" value="GntR ligand-binding domain-like"/>
    <property type="match status" value="1"/>
</dbReference>